<feature type="transmembrane region" description="Helical" evidence="1">
    <location>
        <begin position="53"/>
        <end position="72"/>
    </location>
</feature>
<keyword evidence="1" id="KW-1133">Transmembrane helix</keyword>
<dbReference type="AlphaFoldDB" id="A0A6C0JEF6"/>
<name>A0A6C0JEF6_9ZZZZ</name>
<reference evidence="2" key="1">
    <citation type="journal article" date="2020" name="Nature">
        <title>Giant virus diversity and host interactions through global metagenomics.</title>
        <authorList>
            <person name="Schulz F."/>
            <person name="Roux S."/>
            <person name="Paez-Espino D."/>
            <person name="Jungbluth S."/>
            <person name="Walsh D.A."/>
            <person name="Denef V.J."/>
            <person name="McMahon K.D."/>
            <person name="Konstantinidis K.T."/>
            <person name="Eloe-Fadrosh E.A."/>
            <person name="Kyrpides N.C."/>
            <person name="Woyke T."/>
        </authorList>
    </citation>
    <scope>NUCLEOTIDE SEQUENCE</scope>
    <source>
        <strain evidence="2">GVMAG-M-3300025890-48</strain>
    </source>
</reference>
<protein>
    <submittedName>
        <fullName evidence="2">Uncharacterized protein</fullName>
    </submittedName>
</protein>
<dbReference type="EMBL" id="MN740370">
    <property type="protein sequence ID" value="QHU03146.1"/>
    <property type="molecule type" value="Genomic_DNA"/>
</dbReference>
<evidence type="ECO:0000313" key="2">
    <source>
        <dbReference type="EMBL" id="QHU03146.1"/>
    </source>
</evidence>
<evidence type="ECO:0000256" key="1">
    <source>
        <dbReference type="SAM" id="Phobius"/>
    </source>
</evidence>
<sequence length="106" mass="12562">MLNYIKYILQIFADFGEYKWHRNAFNIIKYLSYIAYFSALFGIYSFAPKYSGILDLITRLYISLFLIIRFNPLVKEKYTKFDKNIVFSAGLFLFITTSITSIVKSY</sequence>
<keyword evidence="1" id="KW-0812">Transmembrane</keyword>
<feature type="transmembrane region" description="Helical" evidence="1">
    <location>
        <begin position="84"/>
        <end position="103"/>
    </location>
</feature>
<feature type="transmembrane region" description="Helical" evidence="1">
    <location>
        <begin position="27"/>
        <end position="47"/>
    </location>
</feature>
<proteinExistence type="predicted"/>
<accession>A0A6C0JEF6</accession>
<organism evidence="2">
    <name type="scientific">viral metagenome</name>
    <dbReference type="NCBI Taxonomy" id="1070528"/>
    <lineage>
        <taxon>unclassified sequences</taxon>
        <taxon>metagenomes</taxon>
        <taxon>organismal metagenomes</taxon>
    </lineage>
</organism>
<keyword evidence="1" id="KW-0472">Membrane</keyword>